<dbReference type="InterPro" id="IPR013611">
    <property type="entry name" value="Transp-assoc_OB_typ2"/>
</dbReference>
<dbReference type="GO" id="GO:0005524">
    <property type="term" value="F:ATP binding"/>
    <property type="evidence" value="ECO:0007669"/>
    <property type="project" value="UniProtKB-KW"/>
</dbReference>
<dbReference type="Proteomes" id="UP000199202">
    <property type="component" value="Unassembled WGS sequence"/>
</dbReference>
<dbReference type="Pfam" id="PF08402">
    <property type="entry name" value="TOBE_2"/>
    <property type="match status" value="1"/>
</dbReference>
<protein>
    <submittedName>
        <fullName evidence="2">Iron(III) transport system ATP-binding protein</fullName>
    </submittedName>
</protein>
<keyword evidence="2" id="KW-0067">ATP-binding</keyword>
<keyword evidence="3" id="KW-1185">Reference proteome</keyword>
<dbReference type="SUPFAM" id="SSF50331">
    <property type="entry name" value="MOP-like"/>
    <property type="match status" value="1"/>
</dbReference>
<feature type="domain" description="Transport-associated OB type 2" evidence="1">
    <location>
        <begin position="20"/>
        <end position="89"/>
    </location>
</feature>
<accession>A0A1G8PYK8</accession>
<proteinExistence type="predicted"/>
<reference evidence="2 3" key="1">
    <citation type="submission" date="2016-10" db="EMBL/GenBank/DDBJ databases">
        <authorList>
            <person name="de Groot N.N."/>
        </authorList>
    </citation>
    <scope>NUCLEOTIDE SEQUENCE [LARGE SCALE GENOMIC DNA]</scope>
    <source>
        <strain evidence="2 3">CGMCC 4.6533</strain>
    </source>
</reference>
<organism evidence="2 3">
    <name type="scientific">Nonomuraea jiangxiensis</name>
    <dbReference type="NCBI Taxonomy" id="633440"/>
    <lineage>
        <taxon>Bacteria</taxon>
        <taxon>Bacillati</taxon>
        <taxon>Actinomycetota</taxon>
        <taxon>Actinomycetes</taxon>
        <taxon>Streptosporangiales</taxon>
        <taxon>Streptosporangiaceae</taxon>
        <taxon>Nonomuraea</taxon>
    </lineage>
</organism>
<evidence type="ECO:0000259" key="1">
    <source>
        <dbReference type="Pfam" id="PF08402"/>
    </source>
</evidence>
<dbReference type="GO" id="GO:0043190">
    <property type="term" value="C:ATP-binding cassette (ABC) transporter complex"/>
    <property type="evidence" value="ECO:0007669"/>
    <property type="project" value="InterPro"/>
</dbReference>
<evidence type="ECO:0000313" key="3">
    <source>
        <dbReference type="Proteomes" id="UP000199202"/>
    </source>
</evidence>
<sequence>MVSDWPYRLARRVVSRAPRRPKTLTLAAAPEVETGSVLRATFHGHSVDYEVETGSGTLTVTVPGPHPQGLLAEGTNVSVVIDPAQAYVLVKS</sequence>
<gene>
    <name evidence="2" type="ORF">SAMN05421869_10877</name>
</gene>
<name>A0A1G8PYK8_9ACTN</name>
<keyword evidence="2" id="KW-0547">Nucleotide-binding</keyword>
<dbReference type="AlphaFoldDB" id="A0A1G8PYK8"/>
<dbReference type="InterPro" id="IPR008995">
    <property type="entry name" value="Mo/tungstate-bd_C_term_dom"/>
</dbReference>
<evidence type="ECO:0000313" key="2">
    <source>
        <dbReference type="EMBL" id="SDI97629.1"/>
    </source>
</evidence>
<dbReference type="GO" id="GO:0022857">
    <property type="term" value="F:transmembrane transporter activity"/>
    <property type="evidence" value="ECO:0007669"/>
    <property type="project" value="InterPro"/>
</dbReference>
<dbReference type="EMBL" id="FNDJ01000008">
    <property type="protein sequence ID" value="SDI97629.1"/>
    <property type="molecule type" value="Genomic_DNA"/>
</dbReference>